<evidence type="ECO:0000313" key="4">
    <source>
        <dbReference type="Proteomes" id="UP001595752"/>
    </source>
</evidence>
<keyword evidence="4" id="KW-1185">Reference proteome</keyword>
<reference evidence="4" key="1">
    <citation type="journal article" date="2019" name="Int. J. Syst. Evol. Microbiol.">
        <title>The Global Catalogue of Microorganisms (GCM) 10K type strain sequencing project: providing services to taxonomists for standard genome sequencing and annotation.</title>
        <authorList>
            <consortium name="The Broad Institute Genomics Platform"/>
            <consortium name="The Broad Institute Genome Sequencing Center for Infectious Disease"/>
            <person name="Wu L."/>
            <person name="Ma J."/>
        </authorList>
    </citation>
    <scope>NUCLEOTIDE SEQUENCE [LARGE SCALE GENOMIC DNA]</scope>
    <source>
        <strain evidence="4">CCUG 61889</strain>
    </source>
</reference>
<organism evidence="3 4">
    <name type="scientific">Bacillus songklensis</name>
    <dbReference type="NCBI Taxonomy" id="1069116"/>
    <lineage>
        <taxon>Bacteria</taxon>
        <taxon>Bacillati</taxon>
        <taxon>Bacillota</taxon>
        <taxon>Bacilli</taxon>
        <taxon>Bacillales</taxon>
        <taxon>Bacillaceae</taxon>
        <taxon>Bacillus</taxon>
    </lineage>
</organism>
<proteinExistence type="predicted"/>
<keyword evidence="2" id="KW-0472">Membrane</keyword>
<accession>A0ABV8BBY0</accession>
<feature type="transmembrane region" description="Helical" evidence="2">
    <location>
        <begin position="45"/>
        <end position="69"/>
    </location>
</feature>
<dbReference type="Proteomes" id="UP001595752">
    <property type="component" value="Unassembled WGS sequence"/>
</dbReference>
<keyword evidence="2" id="KW-1133">Transmembrane helix</keyword>
<evidence type="ECO:0000256" key="1">
    <source>
        <dbReference type="SAM" id="MobiDB-lite"/>
    </source>
</evidence>
<dbReference type="EMBL" id="JBHRZT010000073">
    <property type="protein sequence ID" value="MFC3886731.1"/>
    <property type="molecule type" value="Genomic_DNA"/>
</dbReference>
<protein>
    <submittedName>
        <fullName evidence="3">Uncharacterized protein</fullName>
    </submittedName>
</protein>
<evidence type="ECO:0000256" key="2">
    <source>
        <dbReference type="SAM" id="Phobius"/>
    </source>
</evidence>
<feature type="compositionally biased region" description="Basic and acidic residues" evidence="1">
    <location>
        <begin position="107"/>
        <end position="116"/>
    </location>
</feature>
<sequence length="586" mass="68423">MDDKMFERRLKQLKNSYEQLPTVSSPQTIMEHIQKREVKHSKRTWFHLPYVASFIGVLLIGSILGMQFFNHLPAKNQSNLSALPKQSREQISQENNEKDQQGNNQNNDEKSSSYKVSEKEYKEALKDLSMLYDQMAGDMKEKLHTEEIEHYTFVREAKEKLNAFQTKAKTETKSEQGFFRYWDEHRTVIIQKMSTPDIQYAELERDAKAEDGQMRGYIESRLQSLLEKQNELLPAYQERWSDLQSTIPSVRDIDALLGQLNSTQSQDPEEINEFKLLALGSGYEFYDAGEGMIDLRVNYKGMQEKFHPYLSPAFEQRLDLLSKKKITVDGTLNITFEELGDYIVKLEKTILADSSSPSAKTLYEQYKQALGYYLLGVDNMVVFDSNGVLKEEVKQNYEHFLTTYEDTKTYKVVKPFFEMLKEFKFTNVDEVKKFQINYPVLLKSEETQGESERIDEALSPLPEDLQTIYEQYKTTKDDSLLIGLRPYDVMRFYTQATLEGEYEAIYALYSEDDEAVPPKEKVVEDLKAMGKMDFSYINSIFNYAQESVDGTTATVRLYTRENDFNLEFKLMQGKDHVWKVKWLPMQ</sequence>
<evidence type="ECO:0000313" key="3">
    <source>
        <dbReference type="EMBL" id="MFC3886731.1"/>
    </source>
</evidence>
<gene>
    <name evidence="3" type="ORF">ACFOU2_25805</name>
</gene>
<feature type="region of interest" description="Disordered" evidence="1">
    <location>
        <begin position="82"/>
        <end position="116"/>
    </location>
</feature>
<dbReference type="RefSeq" id="WP_377919145.1">
    <property type="nucleotide sequence ID" value="NZ_JBHRZT010000073.1"/>
</dbReference>
<keyword evidence="2" id="KW-0812">Transmembrane</keyword>
<comment type="caution">
    <text evidence="3">The sequence shown here is derived from an EMBL/GenBank/DDBJ whole genome shotgun (WGS) entry which is preliminary data.</text>
</comment>
<name>A0ABV8BBY0_9BACI</name>